<dbReference type="Proteomes" id="UP000728032">
    <property type="component" value="Unassembled WGS sequence"/>
</dbReference>
<proteinExistence type="predicted"/>
<evidence type="ECO:0000313" key="2">
    <source>
        <dbReference type="Proteomes" id="UP000728032"/>
    </source>
</evidence>
<dbReference type="OrthoDB" id="6489413at2759"/>
<protein>
    <submittedName>
        <fullName evidence="1">Uncharacterized protein</fullName>
    </submittedName>
</protein>
<name>A0A7R9MBD8_9ACAR</name>
<keyword evidence="2" id="KW-1185">Reference proteome</keyword>
<reference evidence="1" key="1">
    <citation type="submission" date="2020-11" db="EMBL/GenBank/DDBJ databases">
        <authorList>
            <person name="Tran Van P."/>
        </authorList>
    </citation>
    <scope>NUCLEOTIDE SEQUENCE</scope>
</reference>
<evidence type="ECO:0000313" key="1">
    <source>
        <dbReference type="EMBL" id="CAD7655791.1"/>
    </source>
</evidence>
<dbReference type="EMBL" id="CAJPVJ010010040">
    <property type="protein sequence ID" value="CAG2172978.1"/>
    <property type="molecule type" value="Genomic_DNA"/>
</dbReference>
<accession>A0A7R9MBD8</accession>
<organism evidence="1">
    <name type="scientific">Oppiella nova</name>
    <dbReference type="NCBI Taxonomy" id="334625"/>
    <lineage>
        <taxon>Eukaryota</taxon>
        <taxon>Metazoa</taxon>
        <taxon>Ecdysozoa</taxon>
        <taxon>Arthropoda</taxon>
        <taxon>Chelicerata</taxon>
        <taxon>Arachnida</taxon>
        <taxon>Acari</taxon>
        <taxon>Acariformes</taxon>
        <taxon>Sarcoptiformes</taxon>
        <taxon>Oribatida</taxon>
        <taxon>Brachypylina</taxon>
        <taxon>Oppioidea</taxon>
        <taxon>Oppiidae</taxon>
        <taxon>Oppiella</taxon>
    </lineage>
</organism>
<sequence>MTDIIPIITETGMETRERVAYYTRSCEDTFTERQRDARNSSALHYYRDCLRRVVEDRCRDTNPLIIDTLMGSRKRDLDYCPAYTRDDITPDIISGQQYNQYDNHRYNDRDRYDRYGQRDYSGILNITTGIMIGTDGYRDSGNNLHDDPCIQKALYYVKNCENTLVDDQRDARTGSHHNDCIVFILRLRKSGGEGRVHKPIVGNSGHTYGVPETGFKSGM</sequence>
<dbReference type="EMBL" id="OC924865">
    <property type="protein sequence ID" value="CAD7655791.1"/>
    <property type="molecule type" value="Genomic_DNA"/>
</dbReference>
<gene>
    <name evidence="1" type="ORF">ONB1V03_LOCUS12432</name>
</gene>
<dbReference type="AlphaFoldDB" id="A0A7R9MBD8"/>